<evidence type="ECO:0000259" key="4">
    <source>
        <dbReference type="Pfam" id="PF25876"/>
    </source>
</evidence>
<evidence type="ECO:0000256" key="3">
    <source>
        <dbReference type="SAM" id="Phobius"/>
    </source>
</evidence>
<dbReference type="InterPro" id="IPR050739">
    <property type="entry name" value="MFP"/>
</dbReference>
<feature type="coiled-coil region" evidence="1">
    <location>
        <begin position="135"/>
        <end position="169"/>
    </location>
</feature>
<evidence type="ECO:0000256" key="2">
    <source>
        <dbReference type="SAM" id="MobiDB-lite"/>
    </source>
</evidence>
<dbReference type="AlphaFoldDB" id="A0A6P1YPH3"/>
<dbReference type="Pfam" id="PF25917">
    <property type="entry name" value="BSH_RND"/>
    <property type="match status" value="1"/>
</dbReference>
<dbReference type="Pfam" id="PF25876">
    <property type="entry name" value="HH_MFP_RND"/>
    <property type="match status" value="1"/>
</dbReference>
<feature type="compositionally biased region" description="Polar residues" evidence="2">
    <location>
        <begin position="1"/>
        <end position="11"/>
    </location>
</feature>
<keyword evidence="1" id="KW-0175">Coiled coil</keyword>
<dbReference type="InterPro" id="IPR058634">
    <property type="entry name" value="AaeA-lik-b-barrel"/>
</dbReference>
<protein>
    <submittedName>
        <fullName evidence="7">HlyD family secretion protein</fullName>
    </submittedName>
</protein>
<keyword evidence="3" id="KW-1133">Transmembrane helix</keyword>
<dbReference type="Gene3D" id="2.40.30.170">
    <property type="match status" value="1"/>
</dbReference>
<evidence type="ECO:0000313" key="7">
    <source>
        <dbReference type="EMBL" id="QIB35377.1"/>
    </source>
</evidence>
<dbReference type="Gene3D" id="2.40.50.100">
    <property type="match status" value="1"/>
</dbReference>
<dbReference type="Pfam" id="PF25963">
    <property type="entry name" value="Beta-barrel_AAEA"/>
    <property type="match status" value="1"/>
</dbReference>
<dbReference type="Gene3D" id="1.10.287.470">
    <property type="entry name" value="Helix hairpin bin"/>
    <property type="match status" value="1"/>
</dbReference>
<dbReference type="PANTHER" id="PTHR30386">
    <property type="entry name" value="MEMBRANE FUSION SUBUNIT OF EMRAB-TOLC MULTIDRUG EFFLUX PUMP"/>
    <property type="match status" value="1"/>
</dbReference>
<dbReference type="PANTHER" id="PTHR30386:SF24">
    <property type="entry name" value="MULTIDRUG RESISTANCE EFFLUX PUMP"/>
    <property type="match status" value="1"/>
</dbReference>
<dbReference type="EMBL" id="CP048630">
    <property type="protein sequence ID" value="QIB35377.1"/>
    <property type="molecule type" value="Genomic_DNA"/>
</dbReference>
<reference evidence="7 8" key="1">
    <citation type="submission" date="2020-02" db="EMBL/GenBank/DDBJ databases">
        <authorList>
            <person name="Li G."/>
        </authorList>
    </citation>
    <scope>NUCLEOTIDE SEQUENCE [LARGE SCALE GENOMIC DNA]</scope>
    <source>
        <strain evidence="7 8">DSM 102029</strain>
    </source>
</reference>
<organism evidence="7 8">
    <name type="scientific">Ancylobacter pratisalsi</name>
    <dbReference type="NCBI Taxonomy" id="1745854"/>
    <lineage>
        <taxon>Bacteria</taxon>
        <taxon>Pseudomonadati</taxon>
        <taxon>Pseudomonadota</taxon>
        <taxon>Alphaproteobacteria</taxon>
        <taxon>Hyphomicrobiales</taxon>
        <taxon>Xanthobacteraceae</taxon>
        <taxon>Ancylobacter</taxon>
    </lineage>
</organism>
<dbReference type="InterPro" id="IPR058624">
    <property type="entry name" value="MdtA-like_HH"/>
</dbReference>
<accession>A0A6P1YPH3</accession>
<dbReference type="KEGG" id="apra:G3A50_17940"/>
<dbReference type="Proteomes" id="UP000464751">
    <property type="component" value="Chromosome"/>
</dbReference>
<feature type="domain" description="Multidrug resistance protein MdtA-like alpha-helical hairpin" evidence="4">
    <location>
        <begin position="164"/>
        <end position="229"/>
    </location>
</feature>
<feature type="region of interest" description="Disordered" evidence="2">
    <location>
        <begin position="1"/>
        <end position="49"/>
    </location>
</feature>
<name>A0A6P1YPH3_9HYPH</name>
<sequence length="394" mass="41619">MAQATNATSATDRAEDGSAGPVPLTLLKKPDVENAEAQTKGGAEVEPSRRRSRRPLVFGALLAAAVAAGGYYGLHWWQVGRFEISTDDAYVGADTSVLAAKIGGYVVSVDVEANQPVKTGDVIARIDEGDYTLALRAAENKIATQEAVLSSYDQQINAAERSVDQSKAQLSASAAELSRSGLELDRQDKLSKSNFASQATVDNARADHDKAQANVEAGRAAVASAQANVAVLQAQRTEASRVLDEYRTARDLAQRNLDFAVIRAPIDGVVGNRAVQVGQLVQEGTRLAAVVPVNSVYVDANFKETQLGRLKPGQRVHIEVDAYPDEDFEGTVASVAPASGSVFSLLPPENATGNFTKIVQRVPVRVTLDPAALAKAELRPGMSVTAVVDTRTGG</sequence>
<dbReference type="GO" id="GO:0055085">
    <property type="term" value="P:transmembrane transport"/>
    <property type="evidence" value="ECO:0007669"/>
    <property type="project" value="InterPro"/>
</dbReference>
<feature type="transmembrane region" description="Helical" evidence="3">
    <location>
        <begin position="56"/>
        <end position="77"/>
    </location>
</feature>
<proteinExistence type="predicted"/>
<feature type="domain" description="p-hydroxybenzoic acid efflux pump subunit AaeA-like beta-barrel" evidence="6">
    <location>
        <begin position="295"/>
        <end position="388"/>
    </location>
</feature>
<dbReference type="InterPro" id="IPR058625">
    <property type="entry name" value="MdtA-like_BSH"/>
</dbReference>
<keyword evidence="3" id="KW-0812">Transmembrane</keyword>
<dbReference type="RefSeq" id="WP_163076517.1">
    <property type="nucleotide sequence ID" value="NZ_CP048630.1"/>
</dbReference>
<dbReference type="SUPFAM" id="SSF111369">
    <property type="entry name" value="HlyD-like secretion proteins"/>
    <property type="match status" value="3"/>
</dbReference>
<evidence type="ECO:0000259" key="5">
    <source>
        <dbReference type="Pfam" id="PF25917"/>
    </source>
</evidence>
<keyword evidence="3" id="KW-0472">Membrane</keyword>
<gene>
    <name evidence="7" type="ORF">G3A50_17940</name>
</gene>
<evidence type="ECO:0000256" key="1">
    <source>
        <dbReference type="SAM" id="Coils"/>
    </source>
</evidence>
<feature type="domain" description="Multidrug resistance protein MdtA-like barrel-sandwich hybrid" evidence="5">
    <location>
        <begin position="99"/>
        <end position="291"/>
    </location>
</feature>
<evidence type="ECO:0000313" key="8">
    <source>
        <dbReference type="Proteomes" id="UP000464751"/>
    </source>
</evidence>
<keyword evidence="8" id="KW-1185">Reference proteome</keyword>
<evidence type="ECO:0000259" key="6">
    <source>
        <dbReference type="Pfam" id="PF25963"/>
    </source>
</evidence>